<comment type="caution">
    <text evidence="1">The sequence shown here is derived from an EMBL/GenBank/DDBJ whole genome shotgun (WGS) entry which is preliminary data.</text>
</comment>
<protein>
    <submittedName>
        <fullName evidence="1">Clavaminate synthase-like protein</fullName>
    </submittedName>
</protein>
<dbReference type="Proteomes" id="UP001497700">
    <property type="component" value="Unassembled WGS sequence"/>
</dbReference>
<evidence type="ECO:0000313" key="2">
    <source>
        <dbReference type="Proteomes" id="UP001497700"/>
    </source>
</evidence>
<accession>A0ACB9Z1G7</accession>
<gene>
    <name evidence="1" type="ORF">F4820DRAFT_469729</name>
</gene>
<reference evidence="1 2" key="1">
    <citation type="journal article" date="2022" name="New Phytol.">
        <title>Ecological generalism drives hyperdiversity of secondary metabolite gene clusters in xylarialean endophytes.</title>
        <authorList>
            <person name="Franco M.E.E."/>
            <person name="Wisecaver J.H."/>
            <person name="Arnold A.E."/>
            <person name="Ju Y.M."/>
            <person name="Slot J.C."/>
            <person name="Ahrendt S."/>
            <person name="Moore L.P."/>
            <person name="Eastman K.E."/>
            <person name="Scott K."/>
            <person name="Konkel Z."/>
            <person name="Mondo S.J."/>
            <person name="Kuo A."/>
            <person name="Hayes R.D."/>
            <person name="Haridas S."/>
            <person name="Andreopoulos B."/>
            <person name="Riley R."/>
            <person name="LaButti K."/>
            <person name="Pangilinan J."/>
            <person name="Lipzen A."/>
            <person name="Amirebrahimi M."/>
            <person name="Yan J."/>
            <person name="Adam C."/>
            <person name="Keymanesh K."/>
            <person name="Ng V."/>
            <person name="Louie K."/>
            <person name="Northen T."/>
            <person name="Drula E."/>
            <person name="Henrissat B."/>
            <person name="Hsieh H.M."/>
            <person name="Youens-Clark K."/>
            <person name="Lutzoni F."/>
            <person name="Miadlikowska J."/>
            <person name="Eastwood D.C."/>
            <person name="Hamelin R.C."/>
            <person name="Grigoriev I.V."/>
            <person name="U'Ren J.M."/>
        </authorList>
    </citation>
    <scope>NUCLEOTIDE SEQUENCE [LARGE SCALE GENOMIC DNA]</scope>
    <source>
        <strain evidence="1 2">CBS 119005</strain>
    </source>
</reference>
<sequence>MAFSSAGPVLLGSVSRSPPEHVSCANSASEGLSGLPAGYPSQVVQGKLAWTGKQFNDDGPHFVYNLTESEILEIRCGKDHFKSLELDGDLVSRTNFPLPTLGPKLDELSHDIHNGKGLCVIRGINPDEYVVEDLTLIWLGIQAYIADQRGCQDHRGNMLVHIVADNSSEVKLGHHRHSTSAISFHNEEAGDVVAWLTRSTAAAGGKCIIASAYTIYNILAAHRPDIIRTLAKSDWPFALPRFQCRPLLFWHDSRLVMNFGRTPLLGNAVHPRPDHLPKLNERQREALDVVEAIAQAVQLEIKTQPGDMHFINNLAILHRREGFVDGESAQQKRHLVRMRLRSTQLGWEIPDDLKQEWDNAFNKDAYQTWHLEPMPGDVFPLRKYTN</sequence>
<keyword evidence="2" id="KW-1185">Reference proteome</keyword>
<name>A0ACB9Z1G7_9PEZI</name>
<dbReference type="EMBL" id="MU393470">
    <property type="protein sequence ID" value="KAI4865599.1"/>
    <property type="molecule type" value="Genomic_DNA"/>
</dbReference>
<proteinExistence type="predicted"/>
<evidence type="ECO:0000313" key="1">
    <source>
        <dbReference type="EMBL" id="KAI4865599.1"/>
    </source>
</evidence>
<organism evidence="1 2">
    <name type="scientific">Hypoxylon rubiginosum</name>
    <dbReference type="NCBI Taxonomy" id="110542"/>
    <lineage>
        <taxon>Eukaryota</taxon>
        <taxon>Fungi</taxon>
        <taxon>Dikarya</taxon>
        <taxon>Ascomycota</taxon>
        <taxon>Pezizomycotina</taxon>
        <taxon>Sordariomycetes</taxon>
        <taxon>Xylariomycetidae</taxon>
        <taxon>Xylariales</taxon>
        <taxon>Hypoxylaceae</taxon>
        <taxon>Hypoxylon</taxon>
    </lineage>
</organism>